<dbReference type="OrthoDB" id="1022638at2759"/>
<dbReference type="HOGENOM" id="CLU_2250883_0_0_1"/>
<name>C1H5C7_PARBA</name>
<evidence type="ECO:0000313" key="2">
    <source>
        <dbReference type="Proteomes" id="UP000002059"/>
    </source>
</evidence>
<evidence type="ECO:0000313" key="1">
    <source>
        <dbReference type="EMBL" id="EEH34921.2"/>
    </source>
</evidence>
<dbReference type="AlphaFoldDB" id="C1H5C7"/>
<dbReference type="RefSeq" id="XP_015699968.1">
    <property type="nucleotide sequence ID" value="XM_015845742.1"/>
</dbReference>
<gene>
    <name evidence="1" type="ORF">PAAG_05968</name>
</gene>
<reference evidence="1 2" key="1">
    <citation type="journal article" date="2011" name="PLoS Genet.">
        <title>Comparative genomic analysis of human fungal pathogens causing paracoccidioidomycosis.</title>
        <authorList>
            <person name="Desjardins C.A."/>
            <person name="Champion M.D."/>
            <person name="Holder J.W."/>
            <person name="Muszewska A."/>
            <person name="Goldberg J."/>
            <person name="Bailao A.M."/>
            <person name="Brigido M.M."/>
            <person name="Ferreira M.E."/>
            <person name="Garcia A.M."/>
            <person name="Grynberg M."/>
            <person name="Gujja S."/>
            <person name="Heiman D.I."/>
            <person name="Henn M.R."/>
            <person name="Kodira C.D."/>
            <person name="Leon-Narvaez H."/>
            <person name="Longo L.V."/>
            <person name="Ma L.J."/>
            <person name="Malavazi I."/>
            <person name="Matsuo A.L."/>
            <person name="Morais F.V."/>
            <person name="Pereira M."/>
            <person name="Rodriguez-Brito S."/>
            <person name="Sakthikumar S."/>
            <person name="Salem-Izacc S.M."/>
            <person name="Sykes S.M."/>
            <person name="Teixeira M.M."/>
            <person name="Vallejo M.C."/>
            <person name="Walter M.E."/>
            <person name="Yandava C."/>
            <person name="Young S."/>
            <person name="Zeng Q."/>
            <person name="Zucker J."/>
            <person name="Felipe M.S."/>
            <person name="Goldman G.H."/>
            <person name="Haas B.J."/>
            <person name="McEwen J.G."/>
            <person name="Nino-Vega G."/>
            <person name="Puccia R."/>
            <person name="San-Blas G."/>
            <person name="Soares C.M."/>
            <person name="Birren B.W."/>
            <person name="Cuomo C.A."/>
        </authorList>
    </citation>
    <scope>NUCLEOTIDE SEQUENCE [LARGE SCALE GENOMIC DNA]</scope>
    <source>
        <strain evidence="2">ATCC MYA-826 / Pb01</strain>
    </source>
</reference>
<keyword evidence="2" id="KW-1185">Reference proteome</keyword>
<proteinExistence type="predicted"/>
<dbReference type="VEuPathDB" id="FungiDB:PAAG_05968"/>
<organism evidence="1 2">
    <name type="scientific">Paracoccidioides lutzii (strain ATCC MYA-826 / Pb01)</name>
    <name type="common">Paracoccidioides brasiliensis</name>
    <dbReference type="NCBI Taxonomy" id="502779"/>
    <lineage>
        <taxon>Eukaryota</taxon>
        <taxon>Fungi</taxon>
        <taxon>Dikarya</taxon>
        <taxon>Ascomycota</taxon>
        <taxon>Pezizomycotina</taxon>
        <taxon>Eurotiomycetes</taxon>
        <taxon>Eurotiomycetidae</taxon>
        <taxon>Onygenales</taxon>
        <taxon>Ajellomycetaceae</taxon>
        <taxon>Paracoccidioides</taxon>
    </lineage>
</organism>
<dbReference type="EMBL" id="KN294007">
    <property type="protein sequence ID" value="EEH34921.2"/>
    <property type="molecule type" value="Genomic_DNA"/>
</dbReference>
<accession>C1H5C7</accession>
<dbReference type="Proteomes" id="UP000002059">
    <property type="component" value="Partially assembled WGS sequence"/>
</dbReference>
<dbReference type="KEGG" id="pbl:PAAG_05968"/>
<sequence length="104" mass="11519">MRHSSSTPALAPTSVCSSRTTSLQTKSKILFKNHIHNQLVVADNVVPCPFLSCGPNLTIHPSDSEFLDMSGDIKLFSRRVLARCKARITDDKVSAQNPRSRKRV</sequence>
<dbReference type="GeneID" id="9095418"/>
<protein>
    <submittedName>
        <fullName evidence="1">Uncharacterized protein</fullName>
    </submittedName>
</protein>